<evidence type="ECO:0000313" key="2">
    <source>
        <dbReference type="EMBL" id="PSU49451.1"/>
    </source>
</evidence>
<dbReference type="InterPro" id="IPR049945">
    <property type="entry name" value="AAA_22"/>
</dbReference>
<dbReference type="PANTHER" id="PTHR35894:SF5">
    <property type="entry name" value="MU-LIKE PROPHAGE FLUMU DNA TRANSPOSITION PROTEIN B"/>
    <property type="match status" value="1"/>
</dbReference>
<dbReference type="GO" id="GO:0016887">
    <property type="term" value="F:ATP hydrolysis activity"/>
    <property type="evidence" value="ECO:0007669"/>
    <property type="project" value="InterPro"/>
</dbReference>
<gene>
    <name evidence="2" type="ORF">C9J12_08150</name>
</gene>
<accession>A0A2T3JKB3</accession>
<comment type="caution">
    <text evidence="2">The sequence shown here is derived from an EMBL/GenBank/DDBJ whole genome shotgun (WGS) entry which is preliminary data.</text>
</comment>
<feature type="domain" description="ORC1/DEAH AAA+ ATPase" evidence="1">
    <location>
        <begin position="28"/>
        <end position="143"/>
    </location>
</feature>
<dbReference type="InterPro" id="IPR052026">
    <property type="entry name" value="ExeA_AAA_ATPase_DNA-bind"/>
</dbReference>
<dbReference type="Proteomes" id="UP000240987">
    <property type="component" value="Unassembled WGS sequence"/>
</dbReference>
<dbReference type="EMBL" id="PYMJ01000006">
    <property type="protein sequence ID" value="PSU49451.1"/>
    <property type="molecule type" value="Genomic_DNA"/>
</dbReference>
<proteinExistence type="predicted"/>
<dbReference type="Gene3D" id="3.40.50.300">
    <property type="entry name" value="P-loop containing nucleotide triphosphate hydrolases"/>
    <property type="match status" value="1"/>
</dbReference>
<keyword evidence="3" id="KW-1185">Reference proteome</keyword>
<dbReference type="PANTHER" id="PTHR35894">
    <property type="entry name" value="GENERAL SECRETION PATHWAY PROTEIN A-RELATED"/>
    <property type="match status" value="1"/>
</dbReference>
<sequence length="238" mass="26808">MKHKIIPVKNVARLASAYQALEDRPFNTPGMGLVWGDSGLGKTTATTWLINRCNGVYVRALALWNASAMIRAIAEELDLDTKGTRAALEMRVIEKLAETQRPLFVDEADHIVGNEQMMETLRDIHDLSTVPVLMIGMGQMRKKIARYAQLENRIMHWIEFAPCDHDDAVTMAKGMCEVEIQDDLLNELIAATRGEIRRLVVGLAQIEQEAKIQGLSMIGKSQFKRDFFLGHRPTKRGH</sequence>
<dbReference type="InterPro" id="IPR027417">
    <property type="entry name" value="P-loop_NTPase"/>
</dbReference>
<dbReference type="RefSeq" id="WP_107242239.1">
    <property type="nucleotide sequence ID" value="NZ_PYMJ01000006.1"/>
</dbReference>
<dbReference type="Pfam" id="PF13401">
    <property type="entry name" value="AAA_22"/>
    <property type="match status" value="1"/>
</dbReference>
<dbReference type="AlphaFoldDB" id="A0A2T3JKB3"/>
<evidence type="ECO:0000313" key="3">
    <source>
        <dbReference type="Proteomes" id="UP000240987"/>
    </source>
</evidence>
<protein>
    <submittedName>
        <fullName evidence="2">DNA transposition protein</fullName>
    </submittedName>
</protein>
<organism evidence="2 3">
    <name type="scientific">Photobacterium frigidiphilum</name>
    <dbReference type="NCBI Taxonomy" id="264736"/>
    <lineage>
        <taxon>Bacteria</taxon>
        <taxon>Pseudomonadati</taxon>
        <taxon>Pseudomonadota</taxon>
        <taxon>Gammaproteobacteria</taxon>
        <taxon>Vibrionales</taxon>
        <taxon>Vibrionaceae</taxon>
        <taxon>Photobacterium</taxon>
    </lineage>
</organism>
<dbReference type="SUPFAM" id="SSF52540">
    <property type="entry name" value="P-loop containing nucleoside triphosphate hydrolases"/>
    <property type="match status" value="1"/>
</dbReference>
<reference evidence="2 3" key="1">
    <citation type="submission" date="2018-01" db="EMBL/GenBank/DDBJ databases">
        <title>Whole genome sequencing of Histamine producing bacteria.</title>
        <authorList>
            <person name="Butler K."/>
        </authorList>
    </citation>
    <scope>NUCLEOTIDE SEQUENCE [LARGE SCALE GENOMIC DNA]</scope>
    <source>
        <strain evidence="2 3">JCM 12947</strain>
    </source>
</reference>
<evidence type="ECO:0000259" key="1">
    <source>
        <dbReference type="Pfam" id="PF13401"/>
    </source>
</evidence>
<dbReference type="OrthoDB" id="9797061at2"/>
<name>A0A2T3JKB3_9GAMM</name>